<dbReference type="GO" id="GO:0005634">
    <property type="term" value="C:nucleus"/>
    <property type="evidence" value="ECO:0007669"/>
    <property type="project" value="TreeGrafter"/>
</dbReference>
<dbReference type="GO" id="GO:0003677">
    <property type="term" value="F:DNA binding"/>
    <property type="evidence" value="ECO:0007669"/>
    <property type="project" value="InterPro"/>
</dbReference>
<dbReference type="InterPro" id="IPR001138">
    <property type="entry name" value="Zn2Cys6_DnaBD"/>
</dbReference>
<evidence type="ECO:0000256" key="3">
    <source>
        <dbReference type="SAM" id="MobiDB-lite"/>
    </source>
</evidence>
<proteinExistence type="predicted"/>
<dbReference type="STRING" id="1081102.A0A167NRY6"/>
<evidence type="ECO:0000256" key="1">
    <source>
        <dbReference type="ARBA" id="ARBA00022723"/>
    </source>
</evidence>
<name>A0A167NRY6_9HYPO</name>
<keyword evidence="1" id="KW-0479">Metal-binding</keyword>
<dbReference type="PANTHER" id="PTHR31668:SF4">
    <property type="entry name" value="TRANSCRIPTIONAL ACTIVATOR PROTEIN DAL81"/>
    <property type="match status" value="1"/>
</dbReference>
<feature type="region of interest" description="Disordered" evidence="3">
    <location>
        <begin position="64"/>
        <end position="175"/>
    </location>
</feature>
<feature type="region of interest" description="Disordered" evidence="3">
    <location>
        <begin position="317"/>
        <end position="342"/>
    </location>
</feature>
<dbReference type="InterPro" id="IPR036864">
    <property type="entry name" value="Zn2-C6_fun-type_DNA-bd_sf"/>
</dbReference>
<dbReference type="PANTHER" id="PTHR31668">
    <property type="entry name" value="GLUCOSE TRANSPORT TRANSCRIPTION REGULATOR RGT1-RELATED-RELATED"/>
    <property type="match status" value="1"/>
</dbReference>
<dbReference type="PROSITE" id="PS00463">
    <property type="entry name" value="ZN2_CY6_FUNGAL_1"/>
    <property type="match status" value="1"/>
</dbReference>
<dbReference type="PROSITE" id="PS50048">
    <property type="entry name" value="ZN2_CY6_FUNGAL_2"/>
    <property type="match status" value="1"/>
</dbReference>
<feature type="compositionally biased region" description="Low complexity" evidence="3">
    <location>
        <begin position="89"/>
        <end position="99"/>
    </location>
</feature>
<dbReference type="GO" id="GO:0006351">
    <property type="term" value="P:DNA-templated transcription"/>
    <property type="evidence" value="ECO:0007669"/>
    <property type="project" value="InterPro"/>
</dbReference>
<protein>
    <submittedName>
        <fullName evidence="5">Transcription factor</fullName>
    </submittedName>
</protein>
<comment type="caution">
    <text evidence="5">The sequence shown here is derived from an EMBL/GenBank/DDBJ whole genome shotgun (WGS) entry which is preliminary data.</text>
</comment>
<dbReference type="Proteomes" id="UP000076874">
    <property type="component" value="Unassembled WGS sequence"/>
</dbReference>
<dbReference type="CDD" id="cd00067">
    <property type="entry name" value="GAL4"/>
    <property type="match status" value="1"/>
</dbReference>
<dbReference type="SMART" id="SM00906">
    <property type="entry name" value="Fungal_trans"/>
    <property type="match status" value="1"/>
</dbReference>
<feature type="compositionally biased region" description="Polar residues" evidence="3">
    <location>
        <begin position="166"/>
        <end position="175"/>
    </location>
</feature>
<dbReference type="GO" id="GO:0008270">
    <property type="term" value="F:zinc ion binding"/>
    <property type="evidence" value="ECO:0007669"/>
    <property type="project" value="InterPro"/>
</dbReference>
<organism evidence="5 6">
    <name type="scientific">Niveomyces insectorum RCEF 264</name>
    <dbReference type="NCBI Taxonomy" id="1081102"/>
    <lineage>
        <taxon>Eukaryota</taxon>
        <taxon>Fungi</taxon>
        <taxon>Dikarya</taxon>
        <taxon>Ascomycota</taxon>
        <taxon>Pezizomycotina</taxon>
        <taxon>Sordariomycetes</taxon>
        <taxon>Hypocreomycetidae</taxon>
        <taxon>Hypocreales</taxon>
        <taxon>Cordycipitaceae</taxon>
        <taxon>Niveomyces</taxon>
    </lineage>
</organism>
<dbReference type="EMBL" id="AZHD01000018">
    <property type="protein sequence ID" value="OAA55851.1"/>
    <property type="molecule type" value="Genomic_DNA"/>
</dbReference>
<dbReference type="SUPFAM" id="SSF57701">
    <property type="entry name" value="Zn2/Cys6 DNA-binding domain"/>
    <property type="match status" value="1"/>
</dbReference>
<dbReference type="InterPro" id="IPR007219">
    <property type="entry name" value="XnlR_reg_dom"/>
</dbReference>
<feature type="compositionally biased region" description="Gly residues" evidence="3">
    <location>
        <begin position="679"/>
        <end position="690"/>
    </location>
</feature>
<dbReference type="CDD" id="cd12148">
    <property type="entry name" value="fungal_TF_MHR"/>
    <property type="match status" value="1"/>
</dbReference>
<evidence type="ECO:0000256" key="2">
    <source>
        <dbReference type="ARBA" id="ARBA00023242"/>
    </source>
</evidence>
<dbReference type="OrthoDB" id="1924787at2759"/>
<dbReference type="GO" id="GO:0001080">
    <property type="term" value="P:nitrogen catabolite activation of transcription from RNA polymerase II promoter"/>
    <property type="evidence" value="ECO:0007669"/>
    <property type="project" value="TreeGrafter"/>
</dbReference>
<keyword evidence="2" id="KW-0539">Nucleus</keyword>
<gene>
    <name evidence="5" type="ORF">SPI_08058</name>
</gene>
<feature type="compositionally biased region" description="Low complexity" evidence="3">
    <location>
        <begin position="879"/>
        <end position="888"/>
    </location>
</feature>
<reference evidence="5 6" key="1">
    <citation type="journal article" date="2016" name="Genome Biol. Evol.">
        <title>Divergent and convergent evolution of fungal pathogenicity.</title>
        <authorList>
            <person name="Shang Y."/>
            <person name="Xiao G."/>
            <person name="Zheng P."/>
            <person name="Cen K."/>
            <person name="Zhan S."/>
            <person name="Wang C."/>
        </authorList>
    </citation>
    <scope>NUCLEOTIDE SEQUENCE [LARGE SCALE GENOMIC DNA]</scope>
    <source>
        <strain evidence="5 6">RCEF 264</strain>
    </source>
</reference>
<dbReference type="GO" id="GO:0000981">
    <property type="term" value="F:DNA-binding transcription factor activity, RNA polymerase II-specific"/>
    <property type="evidence" value="ECO:0007669"/>
    <property type="project" value="InterPro"/>
</dbReference>
<feature type="region of interest" description="Disordered" evidence="3">
    <location>
        <begin position="664"/>
        <end position="697"/>
    </location>
</feature>
<feature type="compositionally biased region" description="Polar residues" evidence="3">
    <location>
        <begin position="317"/>
        <end position="335"/>
    </location>
</feature>
<keyword evidence="6" id="KW-1185">Reference proteome</keyword>
<feature type="region of interest" description="Disordered" evidence="3">
    <location>
        <begin position="877"/>
        <end position="912"/>
    </location>
</feature>
<sequence length="995" mass="108318">MYAQFVWEGDARSMAIAPPGPRRYKSRKARPCDFCRNRKAACHMEQGPPCRLCRERHRDCTFVQAPSRRKRPFPAESATERPHRPPPSTTNTPPRTPLTAVSSEGGVDDDSLPSAAAVGMGGAESLPPHQRWPMPAQAWPTELDPSYRRPSDTGPDMTTPGLPFDTSGQDGRYSRSSTFTPNLLLSRGISYLDDAISDIFTSSLPPCGLPFAASSIGGTHAATAAMPEIGGTEAQAVLAAQFPPTTVSTGGPCFAPAQAPPDIAAVEAQSLEAVPGISYRMIGDTGDLDLYLLRHRQYDYHDESPVTYRGIKFRRMSQNPAPHTSDSGTAYSPNRTGPDGAANDVANVPPIVFAVADKELLDRAEPRLLQSDIEQAREELRTLISPSFGYRLLLLYAHYVHPHYPVLAARQLPRCPADVLALPAPLLAVVCATALPFVTYDDVLSAWVPHCPSGSDLLRLCWVLVSEELHTPRLTTIQTVLLMLQRHATNRYMPNTPFRPVLMGLAVSLCHCLGLHRDPTRWQSLPAWERRLRRRLWWATWMMDTWTGLGESVPPALQDQDADVSPLRIEDLVDEDDLEGGKEAVLAAGLRGGTAAPPLEFESPVTSHFSHLVELTGILRRVMDTFFTVRASARMATDLDASLEAAKPLRRMLKIWHDGLPADLRSQASPSTEADMAGGTRGSGGHGSGSGRKRNGQRARQASLCRLDASGSFYLAYLAVQLTLFRALLRPVSMLATLSDGKHAASAASSEGEENEDVDCFDDAEYINGGSSSSSSSSLTDSAIPPRKTSAIRAIIVGAMAVMEEVVQFAENLGGSEWDAFWHSWSRTNFAIVACVMLNLVFILRPPMSPARAQEQARPQAQDPVQGHLAERPIPAPASLVSPSLRSPQPVPPPSQTHNVHETEAPQPPNTASFLGLQDEYKALLDHLTRWRWAMKISSRGAGGLKGLMNLSLLRLDALLSELSCASPHETVEEAGLVPTEADSVRVQYRCNPPL</sequence>
<evidence type="ECO:0000313" key="6">
    <source>
        <dbReference type="Proteomes" id="UP000076874"/>
    </source>
</evidence>
<dbReference type="InterPro" id="IPR050797">
    <property type="entry name" value="Carb_Metab_Trans_Reg"/>
</dbReference>
<accession>A0A167NRY6</accession>
<evidence type="ECO:0000313" key="5">
    <source>
        <dbReference type="EMBL" id="OAA55851.1"/>
    </source>
</evidence>
<feature type="domain" description="Zn(2)-C6 fungal-type" evidence="4">
    <location>
        <begin position="31"/>
        <end position="62"/>
    </location>
</feature>
<evidence type="ECO:0000259" key="4">
    <source>
        <dbReference type="PROSITE" id="PS50048"/>
    </source>
</evidence>
<dbReference type="AlphaFoldDB" id="A0A167NRY6"/>
<dbReference type="Pfam" id="PF04082">
    <property type="entry name" value="Fungal_trans"/>
    <property type="match status" value="1"/>
</dbReference>